<dbReference type="Gene3D" id="1.50.10.100">
    <property type="entry name" value="Chondroitin AC/alginate lyase"/>
    <property type="match status" value="1"/>
</dbReference>
<evidence type="ECO:0000313" key="4">
    <source>
        <dbReference type="EMBL" id="PZX15814.1"/>
    </source>
</evidence>
<dbReference type="AlphaFoldDB" id="A0A2W7NGI9"/>
<evidence type="ECO:0000313" key="5">
    <source>
        <dbReference type="Proteomes" id="UP000248916"/>
    </source>
</evidence>
<reference evidence="4 5" key="1">
    <citation type="submission" date="2018-06" db="EMBL/GenBank/DDBJ databases">
        <title>Genomic Encyclopedia of Archaeal and Bacterial Type Strains, Phase II (KMG-II): from individual species to whole genera.</title>
        <authorList>
            <person name="Goeker M."/>
        </authorList>
    </citation>
    <scope>NUCLEOTIDE SEQUENCE [LARGE SCALE GENOMIC DNA]</scope>
    <source>
        <strain evidence="4 5">DSM 22009</strain>
    </source>
</reference>
<dbReference type="EMBL" id="QKZL01000009">
    <property type="protein sequence ID" value="PZX15814.1"/>
    <property type="molecule type" value="Genomic_DNA"/>
</dbReference>
<sequence length="559" mass="60671">MFGTLSRPVRPLRRHVWLARFGRRGGALHLAQEPRWTGRAGQGRRMVETLAPRRGDGMTRTPGTIWDLHPDDREARADLHAFGWLDDLAALGDRRAWTCARDWTRDWLWLPGARGGGGWDAAITGRRLLSWTEHGAMILDGAPGDFVRAFRRSLAHQTRYLARCWRDAAPDRGRFDALAGLLHGAMALEGMERHAARAAGWLDAECAARIGPAGEIASRNPEEMMEILRLLSAAQGRIEAAGQEPPRTLRRAVAVMASALRTLRHADGGLPRFHGGGAGHAGRAEQVLALSGTPAAAPGEGAMGFARLAHRRVTILLDAAAPPVGPGARPHASALAFELTSGRRPLVVSVGPGHAFGTDWAEAARRTPSHSTLELDASDASGPPKEVRSEWRRTERSSGIVIAHDGYVATHGLTHIRQLHLDTDGRSLRGEDVLAVVEREDRATFDAMRAASGPAGVQFRVRFHLHPDVLAAPDEDGAISLMLRSGELWRFRQDGAATLALEPSVYLDAETPAPQEARQIVLSGQADEYATRVSWTLAKARQTPDAIRDLVHDDAPILA</sequence>
<accession>A0A2W7NGI9</accession>
<name>A0A2W7NGI9_9RHOB</name>
<evidence type="ECO:0000256" key="2">
    <source>
        <dbReference type="SAM" id="MobiDB-lite"/>
    </source>
</evidence>
<dbReference type="InterPro" id="IPR008929">
    <property type="entry name" value="Chondroitin_lyas"/>
</dbReference>
<gene>
    <name evidence="4" type="ORF">LX81_02447</name>
</gene>
<keyword evidence="5" id="KW-1185">Reference proteome</keyword>
<protein>
    <submittedName>
        <fullName evidence="4">Putative heparinase superfamily protein</fullName>
    </submittedName>
</protein>
<dbReference type="RefSeq" id="WP_111537574.1">
    <property type="nucleotide sequence ID" value="NZ_QKZL01000009.1"/>
</dbReference>
<dbReference type="Proteomes" id="UP000248916">
    <property type="component" value="Unassembled WGS sequence"/>
</dbReference>
<dbReference type="Pfam" id="PF07940">
    <property type="entry name" value="Hepar_II_III_C"/>
    <property type="match status" value="1"/>
</dbReference>
<comment type="caution">
    <text evidence="4">The sequence shown here is derived from an EMBL/GenBank/DDBJ whole genome shotgun (WGS) entry which is preliminary data.</text>
</comment>
<dbReference type="InterPro" id="IPR012480">
    <property type="entry name" value="Hepar_II_III_C"/>
</dbReference>
<comment type="subcellular location">
    <subcellularLocation>
        <location evidence="1">Cell envelope</location>
    </subcellularLocation>
</comment>
<dbReference type="GO" id="GO:0016829">
    <property type="term" value="F:lyase activity"/>
    <property type="evidence" value="ECO:0007669"/>
    <property type="project" value="InterPro"/>
</dbReference>
<dbReference type="GO" id="GO:0030313">
    <property type="term" value="C:cell envelope"/>
    <property type="evidence" value="ECO:0007669"/>
    <property type="project" value="UniProtKB-SubCell"/>
</dbReference>
<organism evidence="4 5">
    <name type="scientific">Palleronia aestuarii</name>
    <dbReference type="NCBI Taxonomy" id="568105"/>
    <lineage>
        <taxon>Bacteria</taxon>
        <taxon>Pseudomonadati</taxon>
        <taxon>Pseudomonadota</taxon>
        <taxon>Alphaproteobacteria</taxon>
        <taxon>Rhodobacterales</taxon>
        <taxon>Roseobacteraceae</taxon>
        <taxon>Palleronia</taxon>
    </lineage>
</organism>
<evidence type="ECO:0000259" key="3">
    <source>
        <dbReference type="Pfam" id="PF07940"/>
    </source>
</evidence>
<evidence type="ECO:0000256" key="1">
    <source>
        <dbReference type="ARBA" id="ARBA00004196"/>
    </source>
</evidence>
<feature type="domain" description="Heparinase II/III-like C-terminal" evidence="3">
    <location>
        <begin position="302"/>
        <end position="536"/>
    </location>
</feature>
<feature type="region of interest" description="Disordered" evidence="2">
    <location>
        <begin position="367"/>
        <end position="393"/>
    </location>
</feature>
<proteinExistence type="predicted"/>
<dbReference type="Gene3D" id="2.70.98.70">
    <property type="match status" value="1"/>
</dbReference>